<organism evidence="1 2">
    <name type="scientific">Aneurinibacillus aneurinilyticus ATCC 12856</name>
    <dbReference type="NCBI Taxonomy" id="649747"/>
    <lineage>
        <taxon>Bacteria</taxon>
        <taxon>Bacillati</taxon>
        <taxon>Bacillota</taxon>
        <taxon>Bacilli</taxon>
        <taxon>Bacillales</taxon>
        <taxon>Paenibacillaceae</taxon>
        <taxon>Aneurinibacillus group</taxon>
        <taxon>Aneurinibacillus</taxon>
    </lineage>
</organism>
<dbReference type="HOGENOM" id="CLU_1329685_0_0_9"/>
<sequence length="206" mass="24169">MCKVNIDKSEWRAKRIDVCWNFQVGNKLTDHMKQLSLKKIPRMNTVTYNQVETVISQNKSKRIQFYDKEKECRDKKCSPEVIGRAWGLIRMEISPPDYEMKEYSTSRQAEKLLTKEFFMFVTRKIIPHLVFQIVNEHGITSDWIMSHSINKIETLIGFCELMQVYGMGGIRGFYKESTLDNRMKLVDILKNNPCLPSLDIDYSLIG</sequence>
<dbReference type="PATRIC" id="fig|649747.3.peg.1110"/>
<dbReference type="EMBL" id="AWSJ01000079">
    <property type="protein sequence ID" value="ERI10688.1"/>
    <property type="molecule type" value="Genomic_DNA"/>
</dbReference>
<name>U1X825_ANEAE</name>
<proteinExistence type="predicted"/>
<evidence type="ECO:0000313" key="2">
    <source>
        <dbReference type="Proteomes" id="UP000016511"/>
    </source>
</evidence>
<dbReference type="Proteomes" id="UP000016511">
    <property type="component" value="Unassembled WGS sequence"/>
</dbReference>
<comment type="caution">
    <text evidence="1">The sequence shown here is derived from an EMBL/GenBank/DDBJ whole genome shotgun (WGS) entry which is preliminary data.</text>
</comment>
<dbReference type="eggNOG" id="ENOG5032XW2">
    <property type="taxonomic scope" value="Bacteria"/>
</dbReference>
<evidence type="ECO:0000313" key="1">
    <source>
        <dbReference type="EMBL" id="ERI10688.1"/>
    </source>
</evidence>
<accession>U1X825</accession>
<protein>
    <submittedName>
        <fullName evidence="1">Uncharacterized protein</fullName>
    </submittedName>
</protein>
<keyword evidence="2" id="KW-1185">Reference proteome</keyword>
<gene>
    <name evidence="1" type="ORF">HMPREF0083_01222</name>
</gene>
<dbReference type="AlphaFoldDB" id="U1X825"/>
<reference evidence="1 2" key="1">
    <citation type="submission" date="2013-08" db="EMBL/GenBank/DDBJ databases">
        <authorList>
            <person name="Weinstock G."/>
            <person name="Sodergren E."/>
            <person name="Wylie T."/>
            <person name="Fulton L."/>
            <person name="Fulton R."/>
            <person name="Fronick C."/>
            <person name="O'Laughlin M."/>
            <person name="Godfrey J."/>
            <person name="Miner T."/>
            <person name="Herter B."/>
            <person name="Appelbaum E."/>
            <person name="Cordes M."/>
            <person name="Lek S."/>
            <person name="Wollam A."/>
            <person name="Pepin K.H."/>
            <person name="Palsikar V.B."/>
            <person name="Mitreva M."/>
            <person name="Wilson R.K."/>
        </authorList>
    </citation>
    <scope>NUCLEOTIDE SEQUENCE [LARGE SCALE GENOMIC DNA]</scope>
    <source>
        <strain evidence="1 2">ATCC 12856</strain>
    </source>
</reference>